<dbReference type="PANTHER" id="PTHR10237">
    <property type="entry name" value="DEFORMED EPIDERMAL AUTOREGULATORY FACTOR 1 HOMOLOG SUPPRESSIN"/>
    <property type="match status" value="1"/>
</dbReference>
<evidence type="ECO:0000256" key="3">
    <source>
        <dbReference type="ARBA" id="ARBA00022833"/>
    </source>
</evidence>
<reference evidence="6 7" key="1">
    <citation type="journal article" date="2014" name="PLoS Genet.">
        <title>Analysis of the Phlebiopsis gigantea genome, transcriptome and secretome provides insight into its pioneer colonization strategies of wood.</title>
        <authorList>
            <person name="Hori C."/>
            <person name="Ishida T."/>
            <person name="Igarashi K."/>
            <person name="Samejima M."/>
            <person name="Suzuki H."/>
            <person name="Master E."/>
            <person name="Ferreira P."/>
            <person name="Ruiz-Duenas F.J."/>
            <person name="Held B."/>
            <person name="Canessa P."/>
            <person name="Larrondo L.F."/>
            <person name="Schmoll M."/>
            <person name="Druzhinina I.S."/>
            <person name="Kubicek C.P."/>
            <person name="Gaskell J.A."/>
            <person name="Kersten P."/>
            <person name="St John F."/>
            <person name="Glasner J."/>
            <person name="Sabat G."/>
            <person name="Splinter BonDurant S."/>
            <person name="Syed K."/>
            <person name="Yadav J."/>
            <person name="Mgbeahuruike A.C."/>
            <person name="Kovalchuk A."/>
            <person name="Asiegbu F.O."/>
            <person name="Lackner G."/>
            <person name="Hoffmeister D."/>
            <person name="Rencoret J."/>
            <person name="Gutierrez A."/>
            <person name="Sun H."/>
            <person name="Lindquist E."/>
            <person name="Barry K."/>
            <person name="Riley R."/>
            <person name="Grigoriev I.V."/>
            <person name="Henrissat B."/>
            <person name="Kues U."/>
            <person name="Berka R.M."/>
            <person name="Martinez A.T."/>
            <person name="Covert S.F."/>
            <person name="Blanchette R.A."/>
            <person name="Cullen D."/>
        </authorList>
    </citation>
    <scope>NUCLEOTIDE SEQUENCE [LARGE SCALE GENOMIC DNA]</scope>
    <source>
        <strain evidence="6 7">11061_1 CR5-6</strain>
    </source>
</reference>
<dbReference type="GO" id="GO:0005634">
    <property type="term" value="C:nucleus"/>
    <property type="evidence" value="ECO:0007669"/>
    <property type="project" value="TreeGrafter"/>
</dbReference>
<name>A0A0C3PFK7_PHLG1</name>
<dbReference type="PROSITE" id="PS50865">
    <property type="entry name" value="ZF_MYND_2"/>
    <property type="match status" value="1"/>
</dbReference>
<keyword evidence="3" id="KW-0862">Zinc</keyword>
<evidence type="ECO:0000256" key="4">
    <source>
        <dbReference type="PROSITE-ProRule" id="PRU00134"/>
    </source>
</evidence>
<organism evidence="6 7">
    <name type="scientific">Phlebiopsis gigantea (strain 11061_1 CR5-6)</name>
    <name type="common">White-rot fungus</name>
    <name type="synonym">Peniophora gigantea</name>
    <dbReference type="NCBI Taxonomy" id="745531"/>
    <lineage>
        <taxon>Eukaryota</taxon>
        <taxon>Fungi</taxon>
        <taxon>Dikarya</taxon>
        <taxon>Basidiomycota</taxon>
        <taxon>Agaricomycotina</taxon>
        <taxon>Agaricomycetes</taxon>
        <taxon>Polyporales</taxon>
        <taxon>Phanerochaetaceae</taxon>
        <taxon>Phlebiopsis</taxon>
    </lineage>
</organism>
<dbReference type="EMBL" id="KN840577">
    <property type="protein sequence ID" value="KIP04368.1"/>
    <property type="molecule type" value="Genomic_DNA"/>
</dbReference>
<feature type="domain" description="MYND-type" evidence="5">
    <location>
        <begin position="1118"/>
        <end position="1158"/>
    </location>
</feature>
<dbReference type="InterPro" id="IPR024119">
    <property type="entry name" value="TF_DEAF-1"/>
</dbReference>
<dbReference type="Pfam" id="PF01753">
    <property type="entry name" value="zf-MYND"/>
    <property type="match status" value="1"/>
</dbReference>
<gene>
    <name evidence="6" type="ORF">PHLGIDRAFT_76054</name>
</gene>
<evidence type="ECO:0000313" key="6">
    <source>
        <dbReference type="EMBL" id="KIP04368.1"/>
    </source>
</evidence>
<evidence type="ECO:0000313" key="7">
    <source>
        <dbReference type="Proteomes" id="UP000053257"/>
    </source>
</evidence>
<dbReference type="InterPro" id="IPR002893">
    <property type="entry name" value="Znf_MYND"/>
</dbReference>
<dbReference type="InterPro" id="IPR027974">
    <property type="entry name" value="DUF4470"/>
</dbReference>
<dbReference type="GO" id="GO:0008270">
    <property type="term" value="F:zinc ion binding"/>
    <property type="evidence" value="ECO:0007669"/>
    <property type="project" value="UniProtKB-KW"/>
</dbReference>
<proteinExistence type="predicted"/>
<dbReference type="STRING" id="745531.A0A0C3PFK7"/>
<protein>
    <recommendedName>
        <fullName evidence="5">MYND-type domain-containing protein</fullName>
    </recommendedName>
</protein>
<sequence>MAHPVFWPTKSFFYPIGNTSPVSLLQHVPPENDADILLLGCGDPRNLLYSLHASAIDLPSGKVGRKIDFTLCDIEPAILARNIFLFTLISEKGMGPGPSKLWNIFYHFYLDPPLLQLVQDHAQKLCDLSTDLDTWSASEYARFLEVGSSYTLTELHRIWSLYARTKAFDTSRVVQLTSQFGEEMKKIWSDKLTGSDLTASRSAGPLALHAMSTCVEATRAFWQNGLTFLNQRQHIFASPLFAYATEGEGFFAHYGTLPLSAFHLAPAFMDKQAKDNVPLREVYDVVQAQFRSWCDAFNVCVKSGAVKVKIRVLTGDALAMCQALHAKRMKQDPSILPRVAAWRNALTSLDGNGYSDGSAPLSFDVVDTSNLCDHLGIVNVLVATSPLLNRSPWATLFTETLLSSGEDAMVSINDRFCGDLTTMSLLFDLTPTSFIAGYNTVSNIHELVGYQLHDENGQYHERLTWKAPSKLSSLRGASPVTYDSAKLAALLYRIYHNMFINEDISGYLQKKPSAAHFRSLDLLHYTRKSFADLLAFLHMRIAVPWAEVMDKLVSAVFDDITLMQGMVHYQDFLTQLHLRGLHSEPNFTAGNALLTRNKNKSVLRAWDAVPPIVCCTFVVPRAKLSVIESPGAPPTPILQAQFANENAVNTFSYIETAFGSLSVDGTGEGAAGIIKEDPLGKLGRSAVVVSVCVPGWMVAEFSDDMTVRLIVASTPSTSDLISKLGIRLTLFEARLTDTRQVHFLNERPTVSRGIRVAIPYTPTPRPLGPSAVMTVGLENDRLATSMTRKITFSVTATQNALKEKQTPVTVEQVGPTEIKLSIGTVYSEVLPFPFAFDMDKHKLRVARQSSWIEVVVPPASLGRKDSSIKHRFPIVVHNGIPIPWNIHRLHLDRLPILAMSRVDRLEWVNTHVSLALSDRERTARENEAMDTMTQVKDSIHSIFVQAIGLQSPKKMEVFGLHRTSKGGIDTLLFIADMRLDVANHTIVADAFVLPIPVALMDKISSGFQTLFGKLCQVNLSDDECVAWKVLLPGLVERCRTWTHAPTCAYTTQHRVPLSTEHGATPICECGQGKVTDAFRRRKDWAPFLPYVTRVALSPLFAVSYLEPIASGLRDALRCAYCEVELTVENAMKCSKCKKAIYCDSECQVNDWKEHRSTCKK</sequence>
<dbReference type="GO" id="GO:0000981">
    <property type="term" value="F:DNA-binding transcription factor activity, RNA polymerase II-specific"/>
    <property type="evidence" value="ECO:0007669"/>
    <property type="project" value="TreeGrafter"/>
</dbReference>
<evidence type="ECO:0000256" key="1">
    <source>
        <dbReference type="ARBA" id="ARBA00022723"/>
    </source>
</evidence>
<dbReference type="PANTHER" id="PTHR10237:SF15">
    <property type="entry name" value="LD37257P"/>
    <property type="match status" value="1"/>
</dbReference>
<dbReference type="Gene3D" id="6.10.140.2220">
    <property type="match status" value="1"/>
</dbReference>
<evidence type="ECO:0000259" key="5">
    <source>
        <dbReference type="PROSITE" id="PS50865"/>
    </source>
</evidence>
<dbReference type="PROSITE" id="PS01360">
    <property type="entry name" value="ZF_MYND_1"/>
    <property type="match status" value="1"/>
</dbReference>
<dbReference type="OrthoDB" id="432970at2759"/>
<dbReference type="Proteomes" id="UP000053257">
    <property type="component" value="Unassembled WGS sequence"/>
</dbReference>
<keyword evidence="1" id="KW-0479">Metal-binding</keyword>
<dbReference type="HOGENOM" id="CLU_007974_0_1_1"/>
<dbReference type="Pfam" id="PF14737">
    <property type="entry name" value="DUF4470"/>
    <property type="match status" value="1"/>
</dbReference>
<keyword evidence="7" id="KW-1185">Reference proteome</keyword>
<evidence type="ECO:0000256" key="2">
    <source>
        <dbReference type="ARBA" id="ARBA00022771"/>
    </source>
</evidence>
<accession>A0A0C3PFK7</accession>
<keyword evidence="2 4" id="KW-0863">Zinc-finger</keyword>
<dbReference type="AlphaFoldDB" id="A0A0C3PFK7"/>
<dbReference type="SUPFAM" id="SSF144232">
    <property type="entry name" value="HIT/MYND zinc finger-like"/>
    <property type="match status" value="1"/>
</dbReference>